<protein>
    <submittedName>
        <fullName evidence="1">Uncharacterized protein</fullName>
    </submittedName>
</protein>
<dbReference type="RefSeq" id="WP_224454731.1">
    <property type="nucleotide sequence ID" value="NZ_BAAAGG010000022.1"/>
</dbReference>
<evidence type="ECO:0000313" key="2">
    <source>
        <dbReference type="Proteomes" id="UP001500185"/>
    </source>
</evidence>
<comment type="caution">
    <text evidence="1">The sequence shown here is derived from an EMBL/GenBank/DDBJ whole genome shotgun (WGS) entry which is preliminary data.</text>
</comment>
<gene>
    <name evidence="1" type="ORF">GCM10009433_25380</name>
</gene>
<keyword evidence="2" id="KW-1185">Reference proteome</keyword>
<dbReference type="Proteomes" id="UP001500185">
    <property type="component" value="Unassembled WGS sequence"/>
</dbReference>
<organism evidence="1 2">
    <name type="scientific">Psychroflexus lacisalsi</name>
    <dbReference type="NCBI Taxonomy" id="503928"/>
    <lineage>
        <taxon>Bacteria</taxon>
        <taxon>Pseudomonadati</taxon>
        <taxon>Bacteroidota</taxon>
        <taxon>Flavobacteriia</taxon>
        <taxon>Flavobacteriales</taxon>
        <taxon>Flavobacteriaceae</taxon>
        <taxon>Psychroflexus</taxon>
    </lineage>
</organism>
<accession>A0ABP3VRU5</accession>
<dbReference type="EMBL" id="BAAAGG010000022">
    <property type="protein sequence ID" value="GAA0763731.1"/>
    <property type="molecule type" value="Genomic_DNA"/>
</dbReference>
<proteinExistence type="predicted"/>
<evidence type="ECO:0000313" key="1">
    <source>
        <dbReference type="EMBL" id="GAA0763731.1"/>
    </source>
</evidence>
<name>A0ABP3VRU5_9FLAO</name>
<sequence>MKREEKNVLAYLKSIEYTDFIYEPSGNRTPDFSIDNDIAVEVRRLNQFHHKKTIRKSAF</sequence>
<reference evidence="2" key="1">
    <citation type="journal article" date="2019" name="Int. J. Syst. Evol. Microbiol.">
        <title>The Global Catalogue of Microorganisms (GCM) 10K type strain sequencing project: providing services to taxonomists for standard genome sequencing and annotation.</title>
        <authorList>
            <consortium name="The Broad Institute Genomics Platform"/>
            <consortium name="The Broad Institute Genome Sequencing Center for Infectious Disease"/>
            <person name="Wu L."/>
            <person name="Ma J."/>
        </authorList>
    </citation>
    <scope>NUCLEOTIDE SEQUENCE [LARGE SCALE GENOMIC DNA]</scope>
    <source>
        <strain evidence="2">JCM 16231</strain>
    </source>
</reference>